<keyword evidence="3" id="KW-1185">Reference proteome</keyword>
<dbReference type="EMBL" id="RWJI01000001">
    <property type="protein sequence ID" value="RRQ51459.1"/>
    <property type="molecule type" value="Genomic_DNA"/>
</dbReference>
<protein>
    <submittedName>
        <fullName evidence="2">DUF898 domain-containing protein</fullName>
    </submittedName>
</protein>
<gene>
    <name evidence="2" type="ORF">D7D48_00705</name>
</gene>
<evidence type="ECO:0000256" key="1">
    <source>
        <dbReference type="SAM" id="Phobius"/>
    </source>
</evidence>
<evidence type="ECO:0000313" key="3">
    <source>
        <dbReference type="Proteomes" id="UP000268553"/>
    </source>
</evidence>
<feature type="transmembrane region" description="Helical" evidence="1">
    <location>
        <begin position="240"/>
        <end position="267"/>
    </location>
</feature>
<dbReference type="OrthoDB" id="7462354at2"/>
<organism evidence="2 3">
    <name type="scientific">Sphingorhabdus wooponensis</name>
    <dbReference type="NCBI Taxonomy" id="940136"/>
    <lineage>
        <taxon>Bacteria</taxon>
        <taxon>Pseudomonadati</taxon>
        <taxon>Pseudomonadota</taxon>
        <taxon>Alphaproteobacteria</taxon>
        <taxon>Sphingomonadales</taxon>
        <taxon>Sphingomonadaceae</taxon>
        <taxon>Sphingorhabdus</taxon>
    </lineage>
</organism>
<name>A0A3R8RC00_9SPHN</name>
<dbReference type="RefSeq" id="WP_125229474.1">
    <property type="nucleotide sequence ID" value="NZ_RWJI01000001.1"/>
</dbReference>
<dbReference type="Proteomes" id="UP000268553">
    <property type="component" value="Unassembled WGS sequence"/>
</dbReference>
<feature type="transmembrane region" description="Helical" evidence="1">
    <location>
        <begin position="24"/>
        <end position="42"/>
    </location>
</feature>
<evidence type="ECO:0000313" key="2">
    <source>
        <dbReference type="EMBL" id="RRQ51459.1"/>
    </source>
</evidence>
<feature type="transmembrane region" description="Helical" evidence="1">
    <location>
        <begin position="294"/>
        <end position="315"/>
    </location>
</feature>
<keyword evidence="1" id="KW-0472">Membrane</keyword>
<dbReference type="InterPro" id="IPR010295">
    <property type="entry name" value="DUF898"/>
</dbReference>
<feature type="transmembrane region" description="Helical" evidence="1">
    <location>
        <begin position="159"/>
        <end position="178"/>
    </location>
</feature>
<comment type="caution">
    <text evidence="2">The sequence shown here is derived from an EMBL/GenBank/DDBJ whole genome shotgun (WGS) entry which is preliminary data.</text>
</comment>
<dbReference type="Pfam" id="PF05987">
    <property type="entry name" value="DUF898"/>
    <property type="match status" value="1"/>
</dbReference>
<feature type="transmembrane region" description="Helical" evidence="1">
    <location>
        <begin position="71"/>
        <end position="92"/>
    </location>
</feature>
<dbReference type="AlphaFoldDB" id="A0A3R8RC00"/>
<sequence length="362" mass="41332">MNDEQLQPHSAFRFHGSWQEFARIAFPNLLLTIVTLGIYRFWATTREREYLWGKTEFIDERLEWTGRGMELFIGFIMVFVLIGLPFIVIQLVSQGLIFQGVPVLAGLLTFAMFLSLFYLTGVAYFRALRYRLSRTYWRGIRGGSDDPGFQYGLSYNWKWIVGWLPIFLMVPWAMISLWNDRWNAMSFGPHRFSATAQWTPLMKRYLLFYLVPFLIFVGAVIFGISMAASGGAPAAMGGAGMAIGGILAIVAVLIFYIMLPLAALAFYSKYFRLAVGGLRLHTLEFAFRARSVDWVLFFLANMAIIICTLGIGYIFMPYRNWKFFVEHMEAYGEINIDELTQSQTVVEKHGEGLLDAFDVGAI</sequence>
<feature type="transmembrane region" description="Helical" evidence="1">
    <location>
        <begin position="104"/>
        <end position="125"/>
    </location>
</feature>
<proteinExistence type="predicted"/>
<keyword evidence="1" id="KW-0812">Transmembrane</keyword>
<feature type="transmembrane region" description="Helical" evidence="1">
    <location>
        <begin position="206"/>
        <end position="228"/>
    </location>
</feature>
<keyword evidence="1" id="KW-1133">Transmembrane helix</keyword>
<accession>A0A3R8RC00</accession>
<reference evidence="2 3" key="1">
    <citation type="submission" date="2018-12" db="EMBL/GenBank/DDBJ databases">
        <authorList>
            <person name="Kim S.-J."/>
            <person name="Jung G.-Y."/>
        </authorList>
    </citation>
    <scope>NUCLEOTIDE SEQUENCE [LARGE SCALE GENOMIC DNA]</scope>
    <source>
        <strain evidence="2 3">03SU3-P</strain>
    </source>
</reference>